<dbReference type="InterPro" id="IPR014756">
    <property type="entry name" value="Ig_E-set"/>
</dbReference>
<dbReference type="EMBL" id="JAPMOS010000050">
    <property type="protein sequence ID" value="KAJ4457266.1"/>
    <property type="molecule type" value="Genomic_DNA"/>
</dbReference>
<evidence type="ECO:0000313" key="5">
    <source>
        <dbReference type="EMBL" id="KAJ4457266.1"/>
    </source>
</evidence>
<dbReference type="Pfam" id="PF01833">
    <property type="entry name" value="TIG"/>
    <property type="match status" value="9"/>
</dbReference>
<keyword evidence="1" id="KW-0732">Signal</keyword>
<gene>
    <name evidence="5" type="ORF">PAPYR_7267</name>
</gene>
<name>A0ABQ8UFS1_9EUKA</name>
<evidence type="ECO:0000313" key="6">
    <source>
        <dbReference type="Proteomes" id="UP001141327"/>
    </source>
</evidence>
<feature type="domain" description="IPT/TIG" evidence="4">
    <location>
        <begin position="1791"/>
        <end position="1869"/>
    </location>
</feature>
<dbReference type="CDD" id="cd00102">
    <property type="entry name" value="IPT"/>
    <property type="match status" value="2"/>
</dbReference>
<feature type="compositionally biased region" description="Basic and acidic residues" evidence="2">
    <location>
        <begin position="882"/>
        <end position="891"/>
    </location>
</feature>
<keyword evidence="3" id="KW-1133">Transmembrane helix</keyword>
<proteinExistence type="predicted"/>
<feature type="domain" description="IPT/TIG" evidence="4">
    <location>
        <begin position="1710"/>
        <end position="1788"/>
    </location>
</feature>
<keyword evidence="3" id="KW-0472">Membrane</keyword>
<feature type="region of interest" description="Disordered" evidence="2">
    <location>
        <begin position="882"/>
        <end position="939"/>
    </location>
</feature>
<feature type="compositionally biased region" description="Basic and acidic residues" evidence="2">
    <location>
        <begin position="2682"/>
        <end position="2692"/>
    </location>
</feature>
<feature type="domain" description="IPT/TIG" evidence="4">
    <location>
        <begin position="2090"/>
        <end position="2175"/>
    </location>
</feature>
<evidence type="ECO:0000259" key="4">
    <source>
        <dbReference type="SMART" id="SM00429"/>
    </source>
</evidence>
<feature type="domain" description="IPT/TIG" evidence="4">
    <location>
        <begin position="2516"/>
        <end position="2606"/>
    </location>
</feature>
<feature type="region of interest" description="Disordered" evidence="2">
    <location>
        <begin position="2668"/>
        <end position="2694"/>
    </location>
</feature>
<keyword evidence="6" id="KW-1185">Reference proteome</keyword>
<feature type="domain" description="IPT/TIG" evidence="4">
    <location>
        <begin position="1872"/>
        <end position="1963"/>
    </location>
</feature>
<feature type="domain" description="IPT/TIG" evidence="4">
    <location>
        <begin position="2178"/>
        <end position="2261"/>
    </location>
</feature>
<accession>A0ABQ8UFS1</accession>
<dbReference type="InterPro" id="IPR013783">
    <property type="entry name" value="Ig-like_fold"/>
</dbReference>
<dbReference type="SMART" id="SM00429">
    <property type="entry name" value="IPT"/>
    <property type="match status" value="8"/>
</dbReference>
<keyword evidence="3" id="KW-0812">Transmembrane</keyword>
<feature type="domain" description="IPT/TIG" evidence="4">
    <location>
        <begin position="1629"/>
        <end position="1707"/>
    </location>
</feature>
<feature type="domain" description="IPT/TIG" evidence="4">
    <location>
        <begin position="1547"/>
        <end position="1626"/>
    </location>
</feature>
<dbReference type="PANTHER" id="PTHR46769">
    <property type="entry name" value="POLYCYSTIC KIDNEY AND HEPATIC DISEASE 1 (AUTOSOMAL RECESSIVE)-LIKE 1"/>
    <property type="match status" value="1"/>
</dbReference>
<dbReference type="Gene3D" id="2.60.40.10">
    <property type="entry name" value="Immunoglobulins"/>
    <property type="match status" value="10"/>
</dbReference>
<comment type="caution">
    <text evidence="5">The sequence shown here is derived from an EMBL/GenBank/DDBJ whole genome shotgun (WGS) entry which is preliminary data.</text>
</comment>
<dbReference type="SUPFAM" id="SSF81296">
    <property type="entry name" value="E set domains"/>
    <property type="match status" value="10"/>
</dbReference>
<evidence type="ECO:0000256" key="2">
    <source>
        <dbReference type="SAM" id="MobiDB-lite"/>
    </source>
</evidence>
<feature type="transmembrane region" description="Helical" evidence="3">
    <location>
        <begin position="2626"/>
        <end position="2649"/>
    </location>
</feature>
<organism evidence="5 6">
    <name type="scientific">Paratrimastix pyriformis</name>
    <dbReference type="NCBI Taxonomy" id="342808"/>
    <lineage>
        <taxon>Eukaryota</taxon>
        <taxon>Metamonada</taxon>
        <taxon>Preaxostyla</taxon>
        <taxon>Paratrimastigidae</taxon>
        <taxon>Paratrimastix</taxon>
    </lineage>
</organism>
<dbReference type="Proteomes" id="UP001141327">
    <property type="component" value="Unassembled WGS sequence"/>
</dbReference>
<protein>
    <submittedName>
        <fullName evidence="5">Phospholipase D</fullName>
    </submittedName>
</protein>
<reference evidence="5" key="1">
    <citation type="journal article" date="2022" name="bioRxiv">
        <title>Genomics of Preaxostyla Flagellates Illuminates Evolutionary Transitions and the Path Towards Mitochondrial Loss.</title>
        <authorList>
            <person name="Novak L.V.F."/>
            <person name="Treitli S.C."/>
            <person name="Pyrih J."/>
            <person name="Halakuc P."/>
            <person name="Pipaliya S.V."/>
            <person name="Vacek V."/>
            <person name="Brzon O."/>
            <person name="Soukal P."/>
            <person name="Eme L."/>
            <person name="Dacks J.B."/>
            <person name="Karnkowska A."/>
            <person name="Elias M."/>
            <person name="Hampl V."/>
        </authorList>
    </citation>
    <scope>NUCLEOTIDE SEQUENCE</scope>
    <source>
        <strain evidence="5">RCP-MX</strain>
    </source>
</reference>
<sequence length="2736" mass="279747">MLFFPTRVKLVHATAVQAQPCGRVFEDSGTYALDEMITPDCHPRLTLAVTSVSNILVTLVDIQSDGPAGIITRGSELAEGAEYCMPSGSILQLGAPSTAGNVHFRGTLRYRPTPDSCGQIPATPTTAPQVPLLGRFLFPSSGPSATNTMGWMTDTVLYVIDNSGLGHIMLYDTSKNFSLVGHLKGLDGAGPAQFSGARIVKATALHPPIVQSNAWYSNRGFVMMLPRDCAVGELTVSAATAAVGNTPTGSFGQQLYFLSNGDVLIMGFGFKGDDGTLTNAGLVRHCRPGACLGVSNSFYFPRTNSLVGEVSLSLIGYAQTGATSITELHDGNYLVLSSCRYADAASSSAGAATWCAAGVGCTGVVNGNHPTSLVGSSANDKVGAYVWVLSDGTYVVSSPSWSSNRGFVAVGNSTHPVVGVVGAANSLVGTTAGDQVGYVASSFFWNCMGFMDNGDFLMTTRSWTNPATGKASAGAIAFFSPRAGIVPVGPIDETNALGPTCNPHLVPRLVWVVFVAGQIGTTADFTLGTFTYLPVSRSYVIIGSPSGTNYGYAHWCSGCVGKISDLAQVRGTATLKLTLFVRILTNGNFVLYSPTWKSLGFAMLCTGAAGCPSSISSATALVGGASGDAVSQQGILALSDGGYVVGSTGLWGAVTYCPPSGCQGVLSETNSLIWLGVTSSQLALTMITMPWGGFALSCPTCLRSGLTNSGIVARMVFTAPGYMGKGAVFFVPSTEFPYGLGSSCGLLGDVTNPLVRVLTPKPPSPKGACAHIAGALFNGSDPLRVSVADHHQSRSRRRGGAQTGNCVITVTPNGDYVIFSPASSTLTWCSGETGCRGLTVSEADTITGVTANPTMKTRPDGDYYLVVGTSFICQHHHVEAPKAPIRSDARRTNKTHSAMRASPSNPNDPSPRHSPLPDATAAGAPRTGLPKGPLGPTTALTGITSQVRVTSLTNGAFLVTDDQSLSTAGSVTWCSGTDYCVGTVSETRSLIGAATGHKVGAIGTIILSPDLRQYIVRWIRSDSMASSMTVVACSTSTIYNIYDVIMLWNGVQVNDLALSFPFILKKTCPTIIPQQSVVVRLSSCPTASGCTGVVTNASIALVGTSTLAFSATLPIRFLPNGNMIFQASSQTFTLCVPGVACSGTLSAANTFGYDSATGVFMPPAGSPEYAASSFYAAVPSAVGGVGAVRLCSGVTFDCATTASFTAANSALGSAAHPTLGSSLSMGPNGFWVGHRSPAALSYLPLVNGQLPLGTAVTEDNCIVGLTGSLRVDAATGILVDSGSTRSVQVGLTRQYHSHFEQVAAETDGERVVMRFWVDEPVRMVGWTATMKVTHPETLENVTQNLVFDQTGRATVTNCSLCTFEAGSFPAGKKYPARISLSPAVFFDKPVWDTVLNFALAFDRVTPFTPANCYAGVSEPCEVHIKAKHYSLPAQVTLDGQPCQVLDDSTTSDLHVRLPAISTAGMYALTLSSDGAQASANFTYLGPDHPVIYSALPACPPEGCNITITGTGFYNPTVTYGHVPVTCPSWTRTAIICQMPVAVFDLVHPRIASVDPQVEATGGDITIHGADFVNVTVTMEGRPCPLQSTTPSMIVCTAPPAPKERCRLTVQTGAPGQHSGTATYTYKLRRPVIASVGPACSLLGGCVITITGSEFVDPTVTLASAPLNCMASTATEINCTVPAGTAEPANLTLINLGGYAASVTYTYDVRRPVIASVGPACSLLGGCVVTITGSDFDSPTVTLASAPLTCTAATATEVNCTVPAGTAEHSNLTLINLGGYADSVTYTYDVRRPVIASVGPACSLLGGCVTTITGTDFDSPTVQLASAPLTCTAATATEINCTVPAGTSAQANLTLINLGGYAASVMYTYQVRTPILSGCTPASCPAATGCLLALSGSAFELPAVTLGGTVACTLVSAGPTRILAQCGPSALRGPQNLTVTNTGGHQASRIITVQGPPARPQQSKASISGFWVLDPSFAISPLPHLLSPTGAAPSFTAASVTPSAGPALVAAPASLTIAGAGFWADPASGSCPTAAIGAAACTVTACTATSLTCVLPASSTGQPLGAADLVVTNPDGVSGTLGGAYTFQGAWPALSAISPATGPLAGGQLVTVVGTGMRAGARVTLGGAACTGVALGSGTSSLTCTTPAGGVAGLVDVTLTNSDLTSATLAAAYAYQGAVPTLGQVWPVSGPTSGATGLTLSGTGFRAGATVLLGSLPCTGLVVHNQTAITCTSPPGAEAKVNVTVTNADLTSVTLPQAFEFTHVGEMKNVRKEAGAGRSKLAHVTRLDLWQMVFSGLPYVYHFSSLPTSARSSVTWYPPVFISISPATCRATSSLTVTLICSNIRAGVTVTIGGRSCTGASIIGGLLFPTICSLCSAWSDGDAQGPASGAGGTVGSADVTVRNTDGLTTTAVGAFTFTGPDPAVGGVSPSTLAAASGPTTITVTGSDFRPGCTVLVGSLPCTGIVIAADGNSLQCTLNPPPPPPPLPLPLVRRGCVSVSVCVCPEDGCARLVMASEAPTLSGVSPRRGSFKAATRVTLTGTHLRANATVLVGGRACLEVEVLTGETVRAYVPPPPEGTPTGADWVTDVQLLNYDMTSATLGDAFTYVAATATAEGDDLAGWVSGGSLALIVVGALMLMGVLLAVLAVFLVQRRRRHRSAALFPISSVSPNSTADAEAGPGAESPKDSRSKGGDLEMEQMSPTAAFVLLTPRPMAETIAYPPPVPKNYFASAAAAATS</sequence>
<evidence type="ECO:0000256" key="1">
    <source>
        <dbReference type="ARBA" id="ARBA00022729"/>
    </source>
</evidence>
<dbReference type="Pfam" id="PF18888">
    <property type="entry name" value="DUF5650"/>
    <property type="match status" value="6"/>
</dbReference>
<dbReference type="InterPro" id="IPR043710">
    <property type="entry name" value="DUF5650"/>
</dbReference>
<dbReference type="PANTHER" id="PTHR46769:SF2">
    <property type="entry name" value="FIBROCYSTIN-L ISOFORM 2 PRECURSOR-RELATED"/>
    <property type="match status" value="1"/>
</dbReference>
<dbReference type="InterPro" id="IPR052387">
    <property type="entry name" value="Fibrocystin"/>
</dbReference>
<dbReference type="CDD" id="cd00603">
    <property type="entry name" value="IPT_PCSR"/>
    <property type="match status" value="2"/>
</dbReference>
<dbReference type="InterPro" id="IPR002909">
    <property type="entry name" value="IPT_dom"/>
</dbReference>
<evidence type="ECO:0000256" key="3">
    <source>
        <dbReference type="SAM" id="Phobius"/>
    </source>
</evidence>